<feature type="DNA-binding region" description="Homeobox" evidence="6">
    <location>
        <begin position="26"/>
        <end position="85"/>
    </location>
</feature>
<reference evidence="10" key="1">
    <citation type="submission" date="2021-12" db="EMBL/GenBank/DDBJ databases">
        <authorList>
            <person name="King R."/>
        </authorList>
    </citation>
    <scope>NUCLEOTIDE SEQUENCE</scope>
</reference>
<comment type="subcellular location">
    <subcellularLocation>
        <location evidence="1 6 7">Nucleus</location>
    </subcellularLocation>
</comment>
<dbReference type="InterPro" id="IPR020479">
    <property type="entry name" value="HD_metazoa"/>
</dbReference>
<dbReference type="CDD" id="cd00086">
    <property type="entry name" value="homeodomain"/>
    <property type="match status" value="1"/>
</dbReference>
<dbReference type="InterPro" id="IPR009057">
    <property type="entry name" value="Homeodomain-like_sf"/>
</dbReference>
<dbReference type="InterPro" id="IPR042982">
    <property type="entry name" value="GBX-1/2"/>
</dbReference>
<keyword evidence="4 6" id="KW-0539">Nucleus</keyword>
<evidence type="ECO:0000256" key="7">
    <source>
        <dbReference type="RuleBase" id="RU000682"/>
    </source>
</evidence>
<evidence type="ECO:0000313" key="10">
    <source>
        <dbReference type="EMBL" id="CAH0383864.1"/>
    </source>
</evidence>
<dbReference type="GO" id="GO:0051960">
    <property type="term" value="P:regulation of nervous system development"/>
    <property type="evidence" value="ECO:0007669"/>
    <property type="project" value="TreeGrafter"/>
</dbReference>
<accession>A0A9P0A4N4</accession>
<dbReference type="AlphaFoldDB" id="A0A9P0A4N4"/>
<dbReference type="Gene3D" id="1.10.10.60">
    <property type="entry name" value="Homeodomain-like"/>
    <property type="match status" value="1"/>
</dbReference>
<feature type="region of interest" description="Disordered" evidence="8">
    <location>
        <begin position="1"/>
        <end position="31"/>
    </location>
</feature>
<evidence type="ECO:0000256" key="1">
    <source>
        <dbReference type="ARBA" id="ARBA00004123"/>
    </source>
</evidence>
<evidence type="ECO:0000256" key="4">
    <source>
        <dbReference type="ARBA" id="ARBA00023242"/>
    </source>
</evidence>
<dbReference type="EMBL" id="OU963863">
    <property type="protein sequence ID" value="CAH0383864.1"/>
    <property type="molecule type" value="Genomic_DNA"/>
</dbReference>
<evidence type="ECO:0000256" key="3">
    <source>
        <dbReference type="ARBA" id="ARBA00023155"/>
    </source>
</evidence>
<proteinExistence type="predicted"/>
<keyword evidence="3 6" id="KW-0371">Homeobox</keyword>
<dbReference type="PRINTS" id="PR00024">
    <property type="entry name" value="HOMEOBOX"/>
</dbReference>
<dbReference type="PROSITE" id="PS00027">
    <property type="entry name" value="HOMEOBOX_1"/>
    <property type="match status" value="1"/>
</dbReference>
<dbReference type="Proteomes" id="UP001152759">
    <property type="component" value="Chromosome 2"/>
</dbReference>
<evidence type="ECO:0000256" key="2">
    <source>
        <dbReference type="ARBA" id="ARBA00023125"/>
    </source>
</evidence>
<evidence type="ECO:0000256" key="6">
    <source>
        <dbReference type="PROSITE-ProRule" id="PRU00108"/>
    </source>
</evidence>
<dbReference type="GO" id="GO:0005634">
    <property type="term" value="C:nucleus"/>
    <property type="evidence" value="ECO:0007669"/>
    <property type="project" value="UniProtKB-SubCell"/>
</dbReference>
<dbReference type="FunFam" id="1.10.10.60:FF:000360">
    <property type="entry name" value="Gastrulation brain homeobox"/>
    <property type="match status" value="1"/>
</dbReference>
<evidence type="ECO:0000259" key="9">
    <source>
        <dbReference type="PROSITE" id="PS50071"/>
    </source>
</evidence>
<dbReference type="PANTHER" id="PTHR24334">
    <property type="entry name" value="HOMEOBOX PROTEIN GBX"/>
    <property type="match status" value="1"/>
</dbReference>
<feature type="domain" description="Homeobox" evidence="9">
    <location>
        <begin position="24"/>
        <end position="84"/>
    </location>
</feature>
<dbReference type="InterPro" id="IPR017970">
    <property type="entry name" value="Homeobox_CS"/>
</dbReference>
<dbReference type="GO" id="GO:0000981">
    <property type="term" value="F:DNA-binding transcription factor activity, RNA polymerase II-specific"/>
    <property type="evidence" value="ECO:0007669"/>
    <property type="project" value="InterPro"/>
</dbReference>
<dbReference type="SUPFAM" id="SSF46689">
    <property type="entry name" value="Homeodomain-like"/>
    <property type="match status" value="1"/>
</dbReference>
<dbReference type="Pfam" id="PF00046">
    <property type="entry name" value="Homeodomain"/>
    <property type="match status" value="1"/>
</dbReference>
<name>A0A9P0A4N4_BEMTA</name>
<organism evidence="10 11">
    <name type="scientific">Bemisia tabaci</name>
    <name type="common">Sweetpotato whitefly</name>
    <name type="synonym">Aleurodes tabaci</name>
    <dbReference type="NCBI Taxonomy" id="7038"/>
    <lineage>
        <taxon>Eukaryota</taxon>
        <taxon>Metazoa</taxon>
        <taxon>Ecdysozoa</taxon>
        <taxon>Arthropoda</taxon>
        <taxon>Hexapoda</taxon>
        <taxon>Insecta</taxon>
        <taxon>Pterygota</taxon>
        <taxon>Neoptera</taxon>
        <taxon>Paraneoptera</taxon>
        <taxon>Hemiptera</taxon>
        <taxon>Sternorrhyncha</taxon>
        <taxon>Aleyrodoidea</taxon>
        <taxon>Aleyrodidae</taxon>
        <taxon>Aleyrodinae</taxon>
        <taxon>Bemisia</taxon>
    </lineage>
</organism>
<sequence length="152" mass="16417">GASLSEEEGGQSTLGAGGGGGGGSKTRRRRTAFTSEQLLELEREFHAKKYLSLTERSQIASSLKLSEVQVKIWFQNRRAKWKRVKAGLGSTGGSSGGNPPNNGCKIVVPIPVHVTRFAVRSQHQQLEKCGLGLVHLSNSRSRPIKTPEPLTQ</sequence>
<dbReference type="PANTHER" id="PTHR24334:SF0">
    <property type="entry name" value="HOMEOBOX PROTEIN UNPLUGGED"/>
    <property type="match status" value="1"/>
</dbReference>
<dbReference type="SMART" id="SM00389">
    <property type="entry name" value="HOX"/>
    <property type="match status" value="1"/>
</dbReference>
<evidence type="ECO:0000256" key="8">
    <source>
        <dbReference type="SAM" id="MobiDB-lite"/>
    </source>
</evidence>
<feature type="non-terminal residue" evidence="10">
    <location>
        <position position="1"/>
    </location>
</feature>
<dbReference type="GO" id="GO:0000977">
    <property type="term" value="F:RNA polymerase II transcription regulatory region sequence-specific DNA binding"/>
    <property type="evidence" value="ECO:0007669"/>
    <property type="project" value="TreeGrafter"/>
</dbReference>
<keyword evidence="2 6" id="KW-0238">DNA-binding</keyword>
<dbReference type="InterPro" id="IPR001356">
    <property type="entry name" value="HD"/>
</dbReference>
<dbReference type="PROSITE" id="PS50071">
    <property type="entry name" value="HOMEOBOX_2"/>
    <property type="match status" value="1"/>
</dbReference>
<gene>
    <name evidence="10" type="ORF">BEMITA_LOCUS3268</name>
</gene>
<protein>
    <recommendedName>
        <fullName evidence="5">Homeobox protein unplugged</fullName>
    </recommendedName>
</protein>
<feature type="compositionally biased region" description="Gly residues" evidence="8">
    <location>
        <begin position="15"/>
        <end position="24"/>
    </location>
</feature>
<evidence type="ECO:0000256" key="5">
    <source>
        <dbReference type="ARBA" id="ARBA00068822"/>
    </source>
</evidence>
<keyword evidence="11" id="KW-1185">Reference proteome</keyword>
<evidence type="ECO:0000313" key="11">
    <source>
        <dbReference type="Proteomes" id="UP001152759"/>
    </source>
</evidence>